<sequence>MTLQSKWATRVVAVGAIALAGILPIGTTTAGADPSTPDGAGIARLAEASYASTQVTVDYGCLVTFPGGSATMPYSLTFKVTAPSSVPPKGLFGIAFDPPVITPNPTFQSDVRDVELRFRLPSNASLLGYVLYGGSNLSGATTVERKGDVLVLKAAGPFTANVPFDLPTLAVGLVAGSTGVARSATGGTSVDNPSFRWVRNSVTPGDPPNTLRPLLCEPPAPVTLSSTAIG</sequence>
<evidence type="ECO:0000313" key="3">
    <source>
        <dbReference type="Proteomes" id="UP000316628"/>
    </source>
</evidence>
<dbReference type="RefSeq" id="WP_141983140.1">
    <property type="nucleotide sequence ID" value="NZ_VFPP01000001.1"/>
</dbReference>
<evidence type="ECO:0000256" key="1">
    <source>
        <dbReference type="SAM" id="SignalP"/>
    </source>
</evidence>
<protein>
    <submittedName>
        <fullName evidence="2">Dehydratase</fullName>
    </submittedName>
</protein>
<organism evidence="2 3">
    <name type="scientific">Saccharothrix saharensis</name>
    <dbReference type="NCBI Taxonomy" id="571190"/>
    <lineage>
        <taxon>Bacteria</taxon>
        <taxon>Bacillati</taxon>
        <taxon>Actinomycetota</taxon>
        <taxon>Actinomycetes</taxon>
        <taxon>Pseudonocardiales</taxon>
        <taxon>Pseudonocardiaceae</taxon>
        <taxon>Saccharothrix</taxon>
    </lineage>
</organism>
<proteinExistence type="predicted"/>
<evidence type="ECO:0000313" key="2">
    <source>
        <dbReference type="EMBL" id="TQM85045.1"/>
    </source>
</evidence>
<keyword evidence="3" id="KW-1185">Reference proteome</keyword>
<dbReference type="OrthoDB" id="4259960at2"/>
<keyword evidence="1" id="KW-0732">Signal</keyword>
<accession>A0A543JQM7</accession>
<dbReference type="Proteomes" id="UP000316628">
    <property type="component" value="Unassembled WGS sequence"/>
</dbReference>
<feature type="chain" id="PRO_5038730078" evidence="1">
    <location>
        <begin position="31"/>
        <end position="230"/>
    </location>
</feature>
<gene>
    <name evidence="2" type="ORF">FHX81_7514</name>
</gene>
<dbReference type="EMBL" id="VFPP01000001">
    <property type="protein sequence ID" value="TQM85045.1"/>
    <property type="molecule type" value="Genomic_DNA"/>
</dbReference>
<dbReference type="AlphaFoldDB" id="A0A543JQM7"/>
<reference evidence="2 3" key="1">
    <citation type="submission" date="2019-06" db="EMBL/GenBank/DDBJ databases">
        <title>Sequencing the genomes of 1000 actinobacteria strains.</title>
        <authorList>
            <person name="Klenk H.-P."/>
        </authorList>
    </citation>
    <scope>NUCLEOTIDE SEQUENCE [LARGE SCALE GENOMIC DNA]</scope>
    <source>
        <strain evidence="2 3">DSM 45456</strain>
    </source>
</reference>
<comment type="caution">
    <text evidence="2">The sequence shown here is derived from an EMBL/GenBank/DDBJ whole genome shotgun (WGS) entry which is preliminary data.</text>
</comment>
<feature type="signal peptide" evidence="1">
    <location>
        <begin position="1"/>
        <end position="30"/>
    </location>
</feature>
<name>A0A543JQM7_9PSEU</name>